<feature type="transmembrane region" description="Helical" evidence="1">
    <location>
        <begin position="6"/>
        <end position="26"/>
    </location>
</feature>
<name>A0A2I1DIH8_9PROT</name>
<sequence length="127" mass="14341">MDEKTFFILWFFAIGALFGSFINAMAYRTRHRISPIAHSRCEGCGHNIQPWEEIPIISWFILLGRCRHCGARITIRMVATETGMATLYAAAASMFYQDLTRLVILLLGITIIVYIGLTVSQSKGEHT</sequence>
<dbReference type="RefSeq" id="WP_101538894.1">
    <property type="nucleotide sequence ID" value="NZ_MXAV01000053.1"/>
</dbReference>
<gene>
    <name evidence="3" type="ORF">B1757_13860</name>
</gene>
<reference evidence="3 4" key="1">
    <citation type="submission" date="2017-03" db="EMBL/GenBank/DDBJ databases">
        <title>Draft genime sequence of the acidophilic sulfur-oxidizing bacterium Acidithiobacillus sp. SH, isolated from seawater.</title>
        <authorList>
            <person name="Sharmin S."/>
            <person name="Tokuhisa M."/>
            <person name="Kanao T."/>
            <person name="Kamimura K."/>
        </authorList>
    </citation>
    <scope>NUCLEOTIDE SEQUENCE [LARGE SCALE GENOMIC DNA]</scope>
    <source>
        <strain evidence="3 4">SH</strain>
    </source>
</reference>
<keyword evidence="1" id="KW-0812">Transmembrane</keyword>
<dbReference type="EMBL" id="MXAV01000053">
    <property type="protein sequence ID" value="PKY09684.1"/>
    <property type="molecule type" value="Genomic_DNA"/>
</dbReference>
<keyword evidence="1" id="KW-1133">Transmembrane helix</keyword>
<dbReference type="InterPro" id="IPR010627">
    <property type="entry name" value="Prepilin_pept_A24_N"/>
</dbReference>
<dbReference type="InterPro" id="IPR050882">
    <property type="entry name" value="Prepilin_peptidase/N-MTase"/>
</dbReference>
<dbReference type="GO" id="GO:0006465">
    <property type="term" value="P:signal peptide processing"/>
    <property type="evidence" value="ECO:0007669"/>
    <property type="project" value="TreeGrafter"/>
</dbReference>
<feature type="domain" description="Prepilin peptidase A24 N-terminal" evidence="2">
    <location>
        <begin position="14"/>
        <end position="93"/>
    </location>
</feature>
<evidence type="ECO:0000313" key="3">
    <source>
        <dbReference type="EMBL" id="PKY09684.1"/>
    </source>
</evidence>
<dbReference type="Proteomes" id="UP000234329">
    <property type="component" value="Unassembled WGS sequence"/>
</dbReference>
<protein>
    <recommendedName>
        <fullName evidence="2">Prepilin peptidase A24 N-terminal domain-containing protein</fullName>
    </recommendedName>
</protein>
<evidence type="ECO:0000259" key="2">
    <source>
        <dbReference type="Pfam" id="PF06750"/>
    </source>
</evidence>
<evidence type="ECO:0000313" key="4">
    <source>
        <dbReference type="Proteomes" id="UP000234329"/>
    </source>
</evidence>
<dbReference type="InParanoid" id="A0A2I1DIH8"/>
<dbReference type="GO" id="GO:0004190">
    <property type="term" value="F:aspartic-type endopeptidase activity"/>
    <property type="evidence" value="ECO:0007669"/>
    <property type="project" value="TreeGrafter"/>
</dbReference>
<dbReference type="AlphaFoldDB" id="A0A2I1DIH8"/>
<dbReference type="PANTHER" id="PTHR30487:SF0">
    <property type="entry name" value="PREPILIN LEADER PEPTIDASE_N-METHYLTRANSFERASE-RELATED"/>
    <property type="match status" value="1"/>
</dbReference>
<keyword evidence="4" id="KW-1185">Reference proteome</keyword>
<evidence type="ECO:0000256" key="1">
    <source>
        <dbReference type="SAM" id="Phobius"/>
    </source>
</evidence>
<proteinExistence type="predicted"/>
<dbReference type="OrthoDB" id="5290419at2"/>
<dbReference type="GO" id="GO:0005886">
    <property type="term" value="C:plasma membrane"/>
    <property type="evidence" value="ECO:0007669"/>
    <property type="project" value="TreeGrafter"/>
</dbReference>
<dbReference type="Pfam" id="PF06750">
    <property type="entry name" value="A24_N_bact"/>
    <property type="match status" value="1"/>
</dbReference>
<keyword evidence="1" id="KW-0472">Membrane</keyword>
<feature type="transmembrane region" description="Helical" evidence="1">
    <location>
        <begin position="102"/>
        <end position="120"/>
    </location>
</feature>
<accession>A0A2I1DIH8</accession>
<organism evidence="3 4">
    <name type="scientific">Acidithiobacillus marinus</name>
    <dbReference type="NCBI Taxonomy" id="187490"/>
    <lineage>
        <taxon>Bacteria</taxon>
        <taxon>Pseudomonadati</taxon>
        <taxon>Pseudomonadota</taxon>
        <taxon>Acidithiobacillia</taxon>
        <taxon>Acidithiobacillales</taxon>
        <taxon>Acidithiobacillaceae</taxon>
        <taxon>Acidithiobacillus</taxon>
    </lineage>
</organism>
<dbReference type="PANTHER" id="PTHR30487">
    <property type="entry name" value="TYPE 4 PREPILIN-LIKE PROTEINS LEADER PEPTIDE-PROCESSING ENZYME"/>
    <property type="match status" value="1"/>
</dbReference>
<comment type="caution">
    <text evidence="3">The sequence shown here is derived from an EMBL/GenBank/DDBJ whole genome shotgun (WGS) entry which is preliminary data.</text>
</comment>